<comment type="caution">
    <text evidence="3">Lacks conserved residue(s) required for the propagation of feature annotation.</text>
</comment>
<dbReference type="HAMAP" id="MF_00528">
    <property type="entry name" value="Maf"/>
    <property type="match status" value="1"/>
</dbReference>
<reference evidence="4 5" key="1">
    <citation type="journal article" date="2017" name="Int. J. Syst. Evol. Microbiol.">
        <title>Pseudokineococcus basanitobsidens sp. nov., isolated from volcanic rock.</title>
        <authorList>
            <person name="Lee D.W."/>
            <person name="Park M.Y."/>
            <person name="Kim J.J."/>
            <person name="Kim B.S."/>
        </authorList>
    </citation>
    <scope>NUCLEOTIDE SEQUENCE [LARGE SCALE GENOMIC DNA]</scope>
    <source>
        <strain evidence="4 5">DSM 103726</strain>
    </source>
</reference>
<comment type="caution">
    <text evidence="4">The sequence shown here is derived from an EMBL/GenBank/DDBJ whole genome shotgun (WGS) entry which is preliminary data.</text>
</comment>
<dbReference type="InterPro" id="IPR003697">
    <property type="entry name" value="Maf-like"/>
</dbReference>
<evidence type="ECO:0000313" key="4">
    <source>
        <dbReference type="EMBL" id="MEJ5945845.1"/>
    </source>
</evidence>
<keyword evidence="2 3" id="KW-0378">Hydrolase</keyword>
<gene>
    <name evidence="4" type="ORF">WDZ17_11130</name>
</gene>
<dbReference type="RefSeq" id="WP_339575230.1">
    <property type="nucleotide sequence ID" value="NZ_JBBIAA010000012.1"/>
</dbReference>
<comment type="catalytic activity">
    <reaction evidence="3">
        <text>a 2'-deoxyribonucleoside 5'-triphosphate + H2O = a 2'-deoxyribonucleoside 5'-phosphate + diphosphate + H(+)</text>
        <dbReference type="Rhea" id="RHEA:44644"/>
        <dbReference type="ChEBI" id="CHEBI:15377"/>
        <dbReference type="ChEBI" id="CHEBI:15378"/>
        <dbReference type="ChEBI" id="CHEBI:33019"/>
        <dbReference type="ChEBI" id="CHEBI:61560"/>
        <dbReference type="ChEBI" id="CHEBI:65317"/>
        <dbReference type="EC" id="3.6.1.9"/>
    </reaction>
</comment>
<dbReference type="Pfam" id="PF02545">
    <property type="entry name" value="Maf"/>
    <property type="match status" value="1"/>
</dbReference>
<accession>A0ABU8RLA7</accession>
<dbReference type="SUPFAM" id="SSF52972">
    <property type="entry name" value="ITPase-like"/>
    <property type="match status" value="1"/>
</dbReference>
<keyword evidence="5" id="KW-1185">Reference proteome</keyword>
<comment type="subcellular location">
    <subcellularLocation>
        <location evidence="3">Cytoplasm</location>
    </subcellularLocation>
</comment>
<keyword evidence="3" id="KW-0546">Nucleotide metabolism</keyword>
<dbReference type="CDD" id="cd00555">
    <property type="entry name" value="Maf"/>
    <property type="match status" value="1"/>
</dbReference>
<comment type="similarity">
    <text evidence="3">Belongs to the Maf family.</text>
</comment>
<dbReference type="Gene3D" id="3.90.950.10">
    <property type="match status" value="1"/>
</dbReference>
<dbReference type="Proteomes" id="UP001387100">
    <property type="component" value="Unassembled WGS sequence"/>
</dbReference>
<keyword evidence="3" id="KW-0963">Cytoplasm</keyword>
<evidence type="ECO:0000256" key="2">
    <source>
        <dbReference type="ARBA" id="ARBA00022801"/>
    </source>
</evidence>
<comment type="catalytic activity">
    <reaction evidence="3">
        <text>a ribonucleoside 5'-triphosphate + H2O = a ribonucleoside 5'-phosphate + diphosphate + H(+)</text>
        <dbReference type="Rhea" id="RHEA:23996"/>
        <dbReference type="ChEBI" id="CHEBI:15377"/>
        <dbReference type="ChEBI" id="CHEBI:15378"/>
        <dbReference type="ChEBI" id="CHEBI:33019"/>
        <dbReference type="ChEBI" id="CHEBI:58043"/>
        <dbReference type="ChEBI" id="CHEBI:61557"/>
        <dbReference type="EC" id="3.6.1.9"/>
    </reaction>
</comment>
<dbReference type="PANTHER" id="PTHR43213">
    <property type="entry name" value="BIFUNCTIONAL DTTP/UTP PYROPHOSPHATASE/METHYLTRANSFERASE PROTEIN-RELATED"/>
    <property type="match status" value="1"/>
</dbReference>
<comment type="cofactor">
    <cofactor evidence="1 3">
        <name>a divalent metal cation</name>
        <dbReference type="ChEBI" id="CHEBI:60240"/>
    </cofactor>
</comment>
<dbReference type="InterPro" id="IPR029001">
    <property type="entry name" value="ITPase-like_fam"/>
</dbReference>
<evidence type="ECO:0000313" key="5">
    <source>
        <dbReference type="Proteomes" id="UP001387100"/>
    </source>
</evidence>
<dbReference type="EC" id="3.6.1.9" evidence="3"/>
<proteinExistence type="inferred from homology"/>
<evidence type="ECO:0000256" key="3">
    <source>
        <dbReference type="HAMAP-Rule" id="MF_00528"/>
    </source>
</evidence>
<dbReference type="EMBL" id="JBBIAA010000012">
    <property type="protein sequence ID" value="MEJ5945845.1"/>
    <property type="molecule type" value="Genomic_DNA"/>
</dbReference>
<comment type="function">
    <text evidence="3">Nucleoside triphosphate pyrophosphatase. May have a dual role in cell division arrest and in preventing the incorporation of modified nucleotides into cellular nucleic acids.</text>
</comment>
<evidence type="ECO:0000256" key="1">
    <source>
        <dbReference type="ARBA" id="ARBA00001968"/>
    </source>
</evidence>
<organism evidence="4 5">
    <name type="scientific">Pseudokineococcus basanitobsidens</name>
    <dbReference type="NCBI Taxonomy" id="1926649"/>
    <lineage>
        <taxon>Bacteria</taxon>
        <taxon>Bacillati</taxon>
        <taxon>Actinomycetota</taxon>
        <taxon>Actinomycetes</taxon>
        <taxon>Kineosporiales</taxon>
        <taxon>Kineosporiaceae</taxon>
        <taxon>Pseudokineococcus</taxon>
    </lineage>
</organism>
<sequence>MRLVLASASPARLALLRSAGVDPLVLVSGVDEPAVVERYGVTDAEDVCLVLARAKAEDVAGRLDEVTGLDAAGALVVGCDSVLELDGEVHGKPVDAAEATARWRRMRGRSGVLHTGHWLVDERDAEDGGSGATLGAVSSTTVRFADLDDAEVEAYVATGEPLRVAGAFTLDGLGGAYVTGVEGEPSAVVGLGLATLRGLLDDAGVRWSDLRSRPT</sequence>
<dbReference type="PIRSF" id="PIRSF006305">
    <property type="entry name" value="Maf"/>
    <property type="match status" value="1"/>
</dbReference>
<dbReference type="NCBIfam" id="TIGR00172">
    <property type="entry name" value="maf"/>
    <property type="match status" value="1"/>
</dbReference>
<protein>
    <recommendedName>
        <fullName evidence="3">Nucleoside triphosphate pyrophosphatase</fullName>
        <ecNumber evidence="3">3.6.1.9</ecNumber>
    </recommendedName>
    <alternativeName>
        <fullName evidence="3">Nucleotide pyrophosphatase</fullName>
        <shortName evidence="3">Nucleotide PPase</shortName>
    </alternativeName>
</protein>
<name>A0ABU8RLA7_9ACTN</name>
<dbReference type="PANTHER" id="PTHR43213:SF5">
    <property type="entry name" value="BIFUNCTIONAL DTTP_UTP PYROPHOSPHATASE_METHYLTRANSFERASE PROTEIN-RELATED"/>
    <property type="match status" value="1"/>
</dbReference>
<feature type="active site" description="Proton acceptor" evidence="3">
    <location>
        <position position="80"/>
    </location>
</feature>